<organism evidence="6 7">
    <name type="scientific">Hymenoscyphus fraxineus</name>
    <dbReference type="NCBI Taxonomy" id="746836"/>
    <lineage>
        <taxon>Eukaryota</taxon>
        <taxon>Fungi</taxon>
        <taxon>Dikarya</taxon>
        <taxon>Ascomycota</taxon>
        <taxon>Pezizomycotina</taxon>
        <taxon>Leotiomycetes</taxon>
        <taxon>Helotiales</taxon>
        <taxon>Helotiaceae</taxon>
        <taxon>Hymenoscyphus</taxon>
    </lineage>
</organism>
<dbReference type="PROSITE" id="PS51257">
    <property type="entry name" value="PROKAR_LIPOPROTEIN"/>
    <property type="match status" value="1"/>
</dbReference>
<protein>
    <recommendedName>
        <fullName evidence="8">AB hydrolase-1 domain-containing protein</fullName>
    </recommendedName>
</protein>
<feature type="domain" description="AB hydrolase-1" evidence="4">
    <location>
        <begin position="93"/>
        <end position="245"/>
    </location>
</feature>
<dbReference type="InterPro" id="IPR051601">
    <property type="entry name" value="Serine_prot/Carboxylest_S33"/>
</dbReference>
<keyword evidence="2" id="KW-0378">Hydrolase</keyword>
<dbReference type="InterPro" id="IPR013595">
    <property type="entry name" value="Pept_S33_TAP-like_C"/>
</dbReference>
<comment type="caution">
    <text evidence="6">The sequence shown here is derived from an EMBL/GenBank/DDBJ whole genome shotgun (WGS) entry which is preliminary data.</text>
</comment>
<keyword evidence="7" id="KW-1185">Reference proteome</keyword>
<evidence type="ECO:0000313" key="6">
    <source>
        <dbReference type="EMBL" id="CAG8958538.1"/>
    </source>
</evidence>
<dbReference type="InterPro" id="IPR000073">
    <property type="entry name" value="AB_hydrolase_1"/>
</dbReference>
<evidence type="ECO:0000256" key="2">
    <source>
        <dbReference type="ARBA" id="ARBA00022801"/>
    </source>
</evidence>
<dbReference type="PANTHER" id="PTHR43248:SF25">
    <property type="entry name" value="AB HYDROLASE-1 DOMAIN-CONTAINING PROTEIN-RELATED"/>
    <property type="match status" value="1"/>
</dbReference>
<evidence type="ECO:0000256" key="3">
    <source>
        <dbReference type="SAM" id="SignalP"/>
    </source>
</evidence>
<accession>A0A9N9PX64</accession>
<evidence type="ECO:0000313" key="7">
    <source>
        <dbReference type="Proteomes" id="UP000696280"/>
    </source>
</evidence>
<dbReference type="Gene3D" id="3.40.50.1820">
    <property type="entry name" value="alpha/beta hydrolase"/>
    <property type="match status" value="1"/>
</dbReference>
<dbReference type="Proteomes" id="UP000696280">
    <property type="component" value="Unassembled WGS sequence"/>
</dbReference>
<dbReference type="EMBL" id="CAJVRL010000083">
    <property type="protein sequence ID" value="CAG8958538.1"/>
    <property type="molecule type" value="Genomic_DNA"/>
</dbReference>
<evidence type="ECO:0000259" key="5">
    <source>
        <dbReference type="Pfam" id="PF08386"/>
    </source>
</evidence>
<dbReference type="GO" id="GO:0016787">
    <property type="term" value="F:hydrolase activity"/>
    <property type="evidence" value="ECO:0007669"/>
    <property type="project" value="UniProtKB-KW"/>
</dbReference>
<dbReference type="Pfam" id="PF08386">
    <property type="entry name" value="Abhydrolase_4"/>
    <property type="match status" value="1"/>
</dbReference>
<feature type="signal peptide" evidence="3">
    <location>
        <begin position="1"/>
        <end position="27"/>
    </location>
</feature>
<feature type="chain" id="PRO_5040467588" description="AB hydrolase-1 domain-containing protein" evidence="3">
    <location>
        <begin position="28"/>
        <end position="571"/>
    </location>
</feature>
<dbReference type="AlphaFoldDB" id="A0A9N9PX64"/>
<sequence>MTHNRTKSQNGFISLLLAIACSAQVLASEAQVPLNPHATPKLKWEGCGEINNHTLECSRLDVPMDHVNPGDKTFSIPLIRMLATNASASGDRHLLTNPGGPGGSGVEFLERVAASLNKVIGENFHLLSFDPRGVSGSIPRAICYPSDTLRAESFIDAPWDLEFQAGKMYTTAENKAKACEDEMGEYGGYINTPQTAADMNSILDALGQEKMYYWGFSYGTTLGQTYAQMFPSRVERLIIDGVSNLDEWYNEFFFEESLVDTDKSYAGFAEECFKAKEACALNSLKDTPFESSSELKSFIDDFLADLQEVPIPVYLNASNYGSITRRKIVTNGIFFSLYKPFPFWVTLAENLAALFNGNSTPVYNAYSDNWIAGVLSDETNDFVTKNDNWLTGAQAPVHGVKPVQNYTLSKRSLSTLVSKYYGSDAYDRASWLIPTTHKFHPQYHPQFPRIKTAKPILVLSTTFDPVCPLVSAKKAQNSFEGAGLVEQKSYGHCSISMPSLCTAKHVHRYFNEGVIPEAGSTCEIDAEYFPGRGKSHVSTLSEEDRELLAALTDLAAEDVIPAFLPSRMFGL</sequence>
<dbReference type="SUPFAM" id="SSF53474">
    <property type="entry name" value="alpha/beta-Hydrolases"/>
    <property type="match status" value="1"/>
</dbReference>
<keyword evidence="3" id="KW-0732">Signal</keyword>
<dbReference type="PANTHER" id="PTHR43248">
    <property type="entry name" value="2-SUCCINYL-6-HYDROXY-2,4-CYCLOHEXADIENE-1-CARBOXYLATE SYNTHASE"/>
    <property type="match status" value="1"/>
</dbReference>
<evidence type="ECO:0000256" key="1">
    <source>
        <dbReference type="ARBA" id="ARBA00010088"/>
    </source>
</evidence>
<dbReference type="OrthoDB" id="425534at2759"/>
<feature type="domain" description="Peptidase S33 tripeptidyl aminopeptidase-like C-terminal" evidence="5">
    <location>
        <begin position="440"/>
        <end position="522"/>
    </location>
</feature>
<evidence type="ECO:0000259" key="4">
    <source>
        <dbReference type="Pfam" id="PF00561"/>
    </source>
</evidence>
<gene>
    <name evidence="6" type="ORF">HYFRA_00009853</name>
</gene>
<evidence type="ECO:0008006" key="8">
    <source>
        <dbReference type="Google" id="ProtNLM"/>
    </source>
</evidence>
<comment type="similarity">
    <text evidence="1">Belongs to the peptidase S33 family.</text>
</comment>
<dbReference type="InterPro" id="IPR029058">
    <property type="entry name" value="AB_hydrolase_fold"/>
</dbReference>
<dbReference type="Pfam" id="PF00561">
    <property type="entry name" value="Abhydrolase_1"/>
    <property type="match status" value="1"/>
</dbReference>
<proteinExistence type="inferred from homology"/>
<name>A0A9N9PX64_9HELO</name>
<reference evidence="6" key="1">
    <citation type="submission" date="2021-07" db="EMBL/GenBank/DDBJ databases">
        <authorList>
            <person name="Durling M."/>
        </authorList>
    </citation>
    <scope>NUCLEOTIDE SEQUENCE</scope>
</reference>